<protein>
    <recommendedName>
        <fullName evidence="9">Integral membrane protein 2</fullName>
    </recommendedName>
</protein>
<feature type="domain" description="BRICHOS" evidence="10">
    <location>
        <begin position="127"/>
        <end position="227"/>
    </location>
</feature>
<dbReference type="PANTHER" id="PTHR10962:SF1">
    <property type="entry name" value="INTEGRAL MEMBRANE PROTEIN 2"/>
    <property type="match status" value="1"/>
</dbReference>
<keyword evidence="7" id="KW-1015">Disulfide bond</keyword>
<keyword evidence="4 9" id="KW-0735">Signal-anchor</keyword>
<accession>A0A6P4ZYK3</accession>
<dbReference type="PANTHER" id="PTHR10962">
    <property type="entry name" value="INTEGRAL TRANSMEMBRANE PROTEIN 2"/>
    <property type="match status" value="1"/>
</dbReference>
<keyword evidence="11" id="KW-1185">Reference proteome</keyword>
<comment type="subcellular location">
    <subcellularLocation>
        <location evidence="1 9">Membrane</location>
        <topology evidence="1 9">Single-pass type II membrane protein</topology>
    </subcellularLocation>
</comment>
<evidence type="ECO:0000256" key="7">
    <source>
        <dbReference type="ARBA" id="ARBA00023157"/>
    </source>
</evidence>
<dbReference type="PROSITE" id="PS50869">
    <property type="entry name" value="BRICHOS"/>
    <property type="match status" value="1"/>
</dbReference>
<dbReference type="GO" id="GO:0042985">
    <property type="term" value="P:negative regulation of amyloid precursor protein biosynthetic process"/>
    <property type="evidence" value="ECO:0007669"/>
    <property type="project" value="TreeGrafter"/>
</dbReference>
<evidence type="ECO:0000256" key="6">
    <source>
        <dbReference type="ARBA" id="ARBA00023136"/>
    </source>
</evidence>
<evidence type="ECO:0000259" key="10">
    <source>
        <dbReference type="PROSITE" id="PS50869"/>
    </source>
</evidence>
<evidence type="ECO:0000256" key="3">
    <source>
        <dbReference type="ARBA" id="ARBA00022692"/>
    </source>
</evidence>
<evidence type="ECO:0000256" key="5">
    <source>
        <dbReference type="ARBA" id="ARBA00022989"/>
    </source>
</evidence>
<dbReference type="GO" id="GO:0001540">
    <property type="term" value="F:amyloid-beta binding"/>
    <property type="evidence" value="ECO:0007669"/>
    <property type="project" value="TreeGrafter"/>
</dbReference>
<keyword evidence="6 9" id="KW-0472">Membrane</keyword>
<organism evidence="11 12">
    <name type="scientific">Branchiostoma belcheri</name>
    <name type="common">Amphioxus</name>
    <dbReference type="NCBI Taxonomy" id="7741"/>
    <lineage>
        <taxon>Eukaryota</taxon>
        <taxon>Metazoa</taxon>
        <taxon>Chordata</taxon>
        <taxon>Cephalochordata</taxon>
        <taxon>Leptocardii</taxon>
        <taxon>Amphioxiformes</taxon>
        <taxon>Branchiostomatidae</taxon>
        <taxon>Branchiostoma</taxon>
    </lineage>
</organism>
<evidence type="ECO:0000256" key="8">
    <source>
        <dbReference type="ARBA" id="ARBA00023180"/>
    </source>
</evidence>
<dbReference type="GO" id="GO:0005886">
    <property type="term" value="C:plasma membrane"/>
    <property type="evidence" value="ECO:0007669"/>
    <property type="project" value="UniProtKB-UniRule"/>
</dbReference>
<dbReference type="AlphaFoldDB" id="A0A6P4ZYK3"/>
<dbReference type="GeneID" id="109478752"/>
<keyword evidence="8" id="KW-0325">Glycoprotein</keyword>
<reference evidence="12" key="1">
    <citation type="submission" date="2025-08" db="UniProtKB">
        <authorList>
            <consortium name="RefSeq"/>
        </authorList>
    </citation>
    <scope>IDENTIFICATION</scope>
    <source>
        <tissue evidence="12">Gonad</tissue>
    </source>
</reference>
<dbReference type="OrthoDB" id="10013708at2759"/>
<dbReference type="Proteomes" id="UP000515135">
    <property type="component" value="Unplaced"/>
</dbReference>
<evidence type="ECO:0000256" key="4">
    <source>
        <dbReference type="ARBA" id="ARBA00022968"/>
    </source>
</evidence>
<name>A0A6P4ZYK3_BRABE</name>
<feature type="transmembrane region" description="Helical" evidence="9">
    <location>
        <begin position="39"/>
        <end position="62"/>
    </location>
</feature>
<evidence type="ECO:0000313" key="11">
    <source>
        <dbReference type="Proteomes" id="UP000515135"/>
    </source>
</evidence>
<gene>
    <name evidence="12" type="primary">LOC109478752</name>
</gene>
<evidence type="ECO:0000256" key="9">
    <source>
        <dbReference type="RuleBase" id="RU367061"/>
    </source>
</evidence>
<keyword evidence="9" id="KW-1003">Cell membrane</keyword>
<evidence type="ECO:0000256" key="1">
    <source>
        <dbReference type="ARBA" id="ARBA00004606"/>
    </source>
</evidence>
<evidence type="ECO:0000256" key="2">
    <source>
        <dbReference type="ARBA" id="ARBA00006794"/>
    </source>
</evidence>
<keyword evidence="3 9" id="KW-0812">Transmembrane</keyword>
<dbReference type="KEGG" id="bbel:109478752"/>
<dbReference type="SMART" id="SM01039">
    <property type="entry name" value="BRICHOS"/>
    <property type="match status" value="1"/>
</dbReference>
<sequence length="295" mass="33247">MMASDLEKAKFVDVECTLAPDGHVYVAQPDPKPTSTKGLMMVTAVVMVVMVLVGGLAGTAVWRYLDGKPESSVPLTPGFSSYILPHHLDQENTVNYVKKYHVHGEDIAEIVQIDTERRIERFDVPDNGHYQRVTVIMDFARNLTIYKDYSDRMCFLRPLEPELWPSPEDWSQAIMDIGQREMYAEGDYDPTDRTDEMIVVAPEVTDIQLLVSEDVAVMCENHRAFIVVPVDFSHHVAKRSARKTNYLTSPWSGGKHSIKFAPSFTKVKGASKKHKNIPESDLTGISSFGSRDVLW</sequence>
<dbReference type="InterPro" id="IPR040145">
    <property type="entry name" value="ITM2"/>
</dbReference>
<keyword evidence="5 9" id="KW-1133">Transmembrane helix</keyword>
<proteinExistence type="inferred from homology"/>
<dbReference type="RefSeq" id="XP_019636047.1">
    <property type="nucleotide sequence ID" value="XM_019780488.1"/>
</dbReference>
<evidence type="ECO:0000313" key="12">
    <source>
        <dbReference type="RefSeq" id="XP_019636047.1"/>
    </source>
</evidence>
<dbReference type="InterPro" id="IPR007084">
    <property type="entry name" value="BRICHOS_dom"/>
</dbReference>
<comment type="similarity">
    <text evidence="2 9">Belongs to the ITM2 family.</text>
</comment>
<dbReference type="GO" id="GO:0005794">
    <property type="term" value="C:Golgi apparatus"/>
    <property type="evidence" value="ECO:0007669"/>
    <property type="project" value="TreeGrafter"/>
</dbReference>
<dbReference type="Pfam" id="PF04089">
    <property type="entry name" value="BRICHOS"/>
    <property type="match status" value="1"/>
</dbReference>
<dbReference type="GO" id="GO:0070062">
    <property type="term" value="C:extracellular exosome"/>
    <property type="evidence" value="ECO:0007669"/>
    <property type="project" value="TreeGrafter"/>
</dbReference>